<sequence length="229" mass="26617">INIILFLTDVTPSEQEELFIKKLRQCCVAFDFMDPMADLKGKEIKRSTLNELVEYITAGRGVLTEPVYPETIKMVSANLFRTLPPSENPDFDPEEDDPTLEASWPHLQLVYEVFLRFLESSDFQPAIGKKVIDQKFVLQLLDLFDSEDPRERDFLKTVLHRIYGKFLGLRAFIRKQINNIFLREKKREKERDELWKKLGELEIERRNALTGSSNNAVPATNTPTTRARP</sequence>
<dbReference type="Pfam" id="PF01603">
    <property type="entry name" value="B56"/>
    <property type="match status" value="1"/>
</dbReference>
<dbReference type="Proteomes" id="UP000008237">
    <property type="component" value="Unassembled WGS sequence"/>
</dbReference>
<evidence type="ECO:0000256" key="2">
    <source>
        <dbReference type="SAM" id="MobiDB-lite"/>
    </source>
</evidence>
<dbReference type="SUPFAM" id="SSF48371">
    <property type="entry name" value="ARM repeat"/>
    <property type="match status" value="1"/>
</dbReference>
<feature type="non-terminal residue" evidence="3">
    <location>
        <position position="1"/>
    </location>
</feature>
<dbReference type="Gene3D" id="1.25.10.10">
    <property type="entry name" value="Leucine-rich Repeat Variant"/>
    <property type="match status" value="1"/>
</dbReference>
<dbReference type="InterPro" id="IPR016024">
    <property type="entry name" value="ARM-type_fold"/>
</dbReference>
<dbReference type="GO" id="GO:0005634">
    <property type="term" value="C:nucleus"/>
    <property type="evidence" value="ECO:0007669"/>
    <property type="project" value="TreeGrafter"/>
</dbReference>
<dbReference type="GO" id="GO:0072542">
    <property type="term" value="F:protein phosphatase activator activity"/>
    <property type="evidence" value="ECO:0007669"/>
    <property type="project" value="TreeGrafter"/>
</dbReference>
<dbReference type="STRING" id="610380.E2B6J1"/>
<dbReference type="PANTHER" id="PTHR10257:SF5">
    <property type="entry name" value="WIDERBORST, ISOFORM H"/>
    <property type="match status" value="1"/>
</dbReference>
<comment type="similarity">
    <text evidence="1">Belongs to the phosphatase 2A regulatory subunit B56 family.</text>
</comment>
<gene>
    <name evidence="3" type="ORF">EAI_12535</name>
</gene>
<protein>
    <submittedName>
        <fullName evidence="3">Serine/threonine-protein phosphatase 2A 56 kDa regulatory subunit epsilon isoform</fullName>
    </submittedName>
</protein>
<name>E2B6J1_HARSA</name>
<reference evidence="3 4" key="1">
    <citation type="journal article" date="2010" name="Science">
        <title>Genomic comparison of the ants Camponotus floridanus and Harpegnathos saltator.</title>
        <authorList>
            <person name="Bonasio R."/>
            <person name="Zhang G."/>
            <person name="Ye C."/>
            <person name="Mutti N.S."/>
            <person name="Fang X."/>
            <person name="Qin N."/>
            <person name="Donahue G."/>
            <person name="Yang P."/>
            <person name="Li Q."/>
            <person name="Li C."/>
            <person name="Zhang P."/>
            <person name="Huang Z."/>
            <person name="Berger S.L."/>
            <person name="Reinberg D."/>
            <person name="Wang J."/>
            <person name="Liebig J."/>
        </authorList>
    </citation>
    <scope>NUCLEOTIDE SEQUENCE [LARGE SCALE GENOMIC DNA]</scope>
    <source>
        <strain evidence="3 4">R22 G/1</strain>
    </source>
</reference>
<dbReference type="OrthoDB" id="10264446at2759"/>
<proteinExistence type="inferred from homology"/>
<dbReference type="PANTHER" id="PTHR10257">
    <property type="entry name" value="SERINE/THREONINE PROTEIN PHOSPHATASE 2A PP2A REGULATORY SUBUNIT B"/>
    <property type="match status" value="1"/>
</dbReference>
<dbReference type="GO" id="GO:0000159">
    <property type="term" value="C:protein phosphatase type 2A complex"/>
    <property type="evidence" value="ECO:0007669"/>
    <property type="project" value="InterPro"/>
</dbReference>
<dbReference type="InterPro" id="IPR011989">
    <property type="entry name" value="ARM-like"/>
</dbReference>
<dbReference type="InParanoid" id="E2B6J1"/>
<keyword evidence="4" id="KW-1185">Reference proteome</keyword>
<evidence type="ECO:0000313" key="3">
    <source>
        <dbReference type="EMBL" id="EFN88683.1"/>
    </source>
</evidence>
<dbReference type="AlphaFoldDB" id="E2B6J1"/>
<dbReference type="GO" id="GO:0005829">
    <property type="term" value="C:cytosol"/>
    <property type="evidence" value="ECO:0007669"/>
    <property type="project" value="TreeGrafter"/>
</dbReference>
<feature type="compositionally biased region" description="Low complexity" evidence="2">
    <location>
        <begin position="214"/>
        <end position="229"/>
    </location>
</feature>
<dbReference type="FunFam" id="1.25.10.10:FF:000353">
    <property type="entry name" value="Serine/threonine-protein phosphatase 2A 56 kDa regulatory subunit"/>
    <property type="match status" value="1"/>
</dbReference>
<evidence type="ECO:0000256" key="1">
    <source>
        <dbReference type="ARBA" id="ARBA00009745"/>
    </source>
</evidence>
<evidence type="ECO:0000313" key="4">
    <source>
        <dbReference type="Proteomes" id="UP000008237"/>
    </source>
</evidence>
<accession>E2B6J1</accession>
<dbReference type="EMBL" id="GL445975">
    <property type="protein sequence ID" value="EFN88683.1"/>
    <property type="molecule type" value="Genomic_DNA"/>
</dbReference>
<dbReference type="GO" id="GO:0007165">
    <property type="term" value="P:signal transduction"/>
    <property type="evidence" value="ECO:0007669"/>
    <property type="project" value="InterPro"/>
</dbReference>
<dbReference type="InterPro" id="IPR002554">
    <property type="entry name" value="PP2A_B56"/>
</dbReference>
<feature type="region of interest" description="Disordered" evidence="2">
    <location>
        <begin position="209"/>
        <end position="229"/>
    </location>
</feature>
<organism evidence="4">
    <name type="scientific">Harpegnathos saltator</name>
    <name type="common">Jerdon's jumping ant</name>
    <dbReference type="NCBI Taxonomy" id="610380"/>
    <lineage>
        <taxon>Eukaryota</taxon>
        <taxon>Metazoa</taxon>
        <taxon>Ecdysozoa</taxon>
        <taxon>Arthropoda</taxon>
        <taxon>Hexapoda</taxon>
        <taxon>Insecta</taxon>
        <taxon>Pterygota</taxon>
        <taxon>Neoptera</taxon>
        <taxon>Endopterygota</taxon>
        <taxon>Hymenoptera</taxon>
        <taxon>Apocrita</taxon>
        <taxon>Aculeata</taxon>
        <taxon>Formicoidea</taxon>
        <taxon>Formicidae</taxon>
        <taxon>Ponerinae</taxon>
        <taxon>Ponerini</taxon>
        <taxon>Harpegnathos</taxon>
    </lineage>
</organism>